<sequence>MTNDDDERKRIVFKGKSAHFWPTLPPELVRLIATFYILNLAPEAQCPDTWQHPQMWPSRLVWGVIRDSYEMEKLMHVYPTWFAALEWHPFWRQAVAMIDPQDMLINHSVIHPTPKGGSATARPIRLSPHQHYRNIFSCSCIVCRINYPYSSHGLLGAKRAVPNPWLGQVMACKDHRKSTFCGVCLREAPSMEGEAEYAQGLSVCAVENEDDQTWPGVETTCRLCRKQGIWLVAQPDPIEREAVGGTPQLATDDWETRQAIEAFVDLGEGMIKDVLELAKEKYWYKVNTKLPDMLSQALAASKFAGRAEGPDGYVSEDELSDEEEEDAELVSITEDAAGIRDLAINDFVRNRILDGHWVCPTDEWNMRWVCTPANTPRAVHPCPWNTGSVFDGALENGEGGEELLHPRPKTIAALRPPTYNISQRAYESYVKQFREIVYPAMQNVVHRVVAECEADGKDPVPVVREMSVDDVARALRDEAVWRTGVDWLEWRAAQERGQRQREKDDDALSTSSRSSGSHLTSPGLSTTTLQTTPSPPPSSVKDDEGMSSPVSALPPALETSREAHFMHPIPYVPSKLSHMPEYTIGMLRSAWACACAPVYQCYCSICRRRMPQANTAEDAEAAQELPAATELAPQVPVPQDVPMELVRAEEEESEDEDEDEEDEDGESELEEYEMVLGSGLTPRKRPSLVLLEDGSTDPDVTVDSGLRGPSPPKRARVDGTYSPSIMSMSPSSGGLRKRSSEELGEDEDDGRRNGEHKRSRTESHPRSMSASAEVAA</sequence>
<keyword evidence="3" id="KW-1185">Reference proteome</keyword>
<feature type="compositionally biased region" description="Acidic residues" evidence="1">
    <location>
        <begin position="649"/>
        <end position="673"/>
    </location>
</feature>
<dbReference type="HOGENOM" id="CLU_007338_0_0_1"/>
<evidence type="ECO:0000313" key="3">
    <source>
        <dbReference type="Proteomes" id="UP000015241"/>
    </source>
</evidence>
<feature type="region of interest" description="Disordered" evidence="1">
    <location>
        <begin position="647"/>
        <end position="776"/>
    </location>
</feature>
<feature type="compositionally biased region" description="Low complexity" evidence="1">
    <location>
        <begin position="722"/>
        <end position="732"/>
    </location>
</feature>
<dbReference type="AlphaFoldDB" id="S8DUM6"/>
<dbReference type="eggNOG" id="ENOG502SMMR">
    <property type="taxonomic scope" value="Eukaryota"/>
</dbReference>
<reference evidence="2 3" key="1">
    <citation type="journal article" date="2012" name="Science">
        <title>The Paleozoic origin of enzymatic lignin decomposition reconstructed from 31 fungal genomes.</title>
        <authorList>
            <person name="Floudas D."/>
            <person name="Binder M."/>
            <person name="Riley R."/>
            <person name="Barry K."/>
            <person name="Blanchette R.A."/>
            <person name="Henrissat B."/>
            <person name="Martinez A.T."/>
            <person name="Otillar R."/>
            <person name="Spatafora J.W."/>
            <person name="Yadav J.S."/>
            <person name="Aerts A."/>
            <person name="Benoit I."/>
            <person name="Boyd A."/>
            <person name="Carlson A."/>
            <person name="Copeland A."/>
            <person name="Coutinho P.M."/>
            <person name="de Vries R.P."/>
            <person name="Ferreira P."/>
            <person name="Findley K."/>
            <person name="Foster B."/>
            <person name="Gaskell J."/>
            <person name="Glotzer D."/>
            <person name="Gorecki P."/>
            <person name="Heitman J."/>
            <person name="Hesse C."/>
            <person name="Hori C."/>
            <person name="Igarashi K."/>
            <person name="Jurgens J.A."/>
            <person name="Kallen N."/>
            <person name="Kersten P."/>
            <person name="Kohler A."/>
            <person name="Kuees U."/>
            <person name="Kumar T.K.A."/>
            <person name="Kuo A."/>
            <person name="LaButti K."/>
            <person name="Larrondo L.F."/>
            <person name="Lindquist E."/>
            <person name="Ling A."/>
            <person name="Lombard V."/>
            <person name="Lucas S."/>
            <person name="Lundell T."/>
            <person name="Martin R."/>
            <person name="McLaughlin D.J."/>
            <person name="Morgenstern I."/>
            <person name="Morin E."/>
            <person name="Murat C."/>
            <person name="Nagy L.G."/>
            <person name="Nolan M."/>
            <person name="Ohm R.A."/>
            <person name="Patyshakuliyeva A."/>
            <person name="Rokas A."/>
            <person name="Ruiz-Duenas F.J."/>
            <person name="Sabat G."/>
            <person name="Salamov A."/>
            <person name="Samejima M."/>
            <person name="Schmutz J."/>
            <person name="Slot J.C."/>
            <person name="St John F."/>
            <person name="Stenlid J."/>
            <person name="Sun H."/>
            <person name="Sun S."/>
            <person name="Syed K."/>
            <person name="Tsang A."/>
            <person name="Wiebenga A."/>
            <person name="Young D."/>
            <person name="Pisabarro A."/>
            <person name="Eastwood D.C."/>
            <person name="Martin F."/>
            <person name="Cullen D."/>
            <person name="Grigoriev I.V."/>
            <person name="Hibbett D.S."/>
        </authorList>
    </citation>
    <scope>NUCLEOTIDE SEQUENCE</scope>
    <source>
        <strain evidence="3">FP-58527</strain>
    </source>
</reference>
<proteinExistence type="predicted"/>
<dbReference type="STRING" id="743788.S8DUM6"/>
<name>S8DUM6_FOMSC</name>
<feature type="compositionally biased region" description="Low complexity" evidence="1">
    <location>
        <begin position="508"/>
        <end position="532"/>
    </location>
</feature>
<gene>
    <name evidence="2" type="ORF">FOMPIDRAFT_1169167</name>
</gene>
<protein>
    <submittedName>
        <fullName evidence="2">Uncharacterized protein</fullName>
    </submittedName>
</protein>
<feature type="compositionally biased region" description="Basic and acidic residues" evidence="1">
    <location>
        <begin position="494"/>
        <end position="506"/>
    </location>
</feature>
<evidence type="ECO:0000313" key="2">
    <source>
        <dbReference type="EMBL" id="EPS94938.1"/>
    </source>
</evidence>
<evidence type="ECO:0000256" key="1">
    <source>
        <dbReference type="SAM" id="MobiDB-lite"/>
    </source>
</evidence>
<dbReference type="EMBL" id="KE504219">
    <property type="protein sequence ID" value="EPS94938.1"/>
    <property type="molecule type" value="Genomic_DNA"/>
</dbReference>
<accession>S8DUM6</accession>
<dbReference type="OrthoDB" id="3158970at2759"/>
<feature type="region of interest" description="Disordered" evidence="1">
    <location>
        <begin position="494"/>
        <end position="553"/>
    </location>
</feature>
<dbReference type="InParanoid" id="S8DUM6"/>
<organism evidence="2 3">
    <name type="scientific">Fomitopsis schrenkii</name>
    <name type="common">Brown rot fungus</name>
    <dbReference type="NCBI Taxonomy" id="2126942"/>
    <lineage>
        <taxon>Eukaryota</taxon>
        <taxon>Fungi</taxon>
        <taxon>Dikarya</taxon>
        <taxon>Basidiomycota</taxon>
        <taxon>Agaricomycotina</taxon>
        <taxon>Agaricomycetes</taxon>
        <taxon>Polyporales</taxon>
        <taxon>Fomitopsis</taxon>
    </lineage>
</organism>
<dbReference type="Proteomes" id="UP000015241">
    <property type="component" value="Unassembled WGS sequence"/>
</dbReference>